<feature type="region of interest" description="Disordered" evidence="1">
    <location>
        <begin position="102"/>
        <end position="164"/>
    </location>
</feature>
<sequence length="212" mass="21712">MPDQPTPEQSFSIHLKSLTDFAAEFTTQIESIQAPMDHLAAMSATPPQYGAFAEAWSLGAGEQAAIEEMYSLLGQVKQAIAFAGTVTGTVAEGYQRADDAVSSALGGAPPLGSGHHEGNGHPGHSQPWQNTQVTPTQIVFPDPGAPDPGAPLSGSPMTAPPVTDVSSVSVSHLVTGDVAGGPLPVWTPPPAPDPGPDPSWTDYFQGIPQGGA</sequence>
<evidence type="ECO:0000313" key="2">
    <source>
        <dbReference type="EMBL" id="GAA1994477.1"/>
    </source>
</evidence>
<feature type="region of interest" description="Disordered" evidence="1">
    <location>
        <begin position="176"/>
        <end position="212"/>
    </location>
</feature>
<organism evidence="2 3">
    <name type="scientific">Catenulispora subtropica</name>
    <dbReference type="NCBI Taxonomy" id="450798"/>
    <lineage>
        <taxon>Bacteria</taxon>
        <taxon>Bacillati</taxon>
        <taxon>Actinomycetota</taxon>
        <taxon>Actinomycetes</taxon>
        <taxon>Catenulisporales</taxon>
        <taxon>Catenulisporaceae</taxon>
        <taxon>Catenulispora</taxon>
    </lineage>
</organism>
<dbReference type="RefSeq" id="WP_344661315.1">
    <property type="nucleotide sequence ID" value="NZ_BAAAQM010000052.1"/>
</dbReference>
<evidence type="ECO:0008006" key="4">
    <source>
        <dbReference type="Google" id="ProtNLM"/>
    </source>
</evidence>
<proteinExistence type="predicted"/>
<comment type="caution">
    <text evidence="2">The sequence shown here is derived from an EMBL/GenBank/DDBJ whole genome shotgun (WGS) entry which is preliminary data.</text>
</comment>
<name>A0ABP5EAJ9_9ACTN</name>
<dbReference type="EMBL" id="BAAAQM010000052">
    <property type="protein sequence ID" value="GAA1994477.1"/>
    <property type="molecule type" value="Genomic_DNA"/>
</dbReference>
<evidence type="ECO:0000256" key="1">
    <source>
        <dbReference type="SAM" id="MobiDB-lite"/>
    </source>
</evidence>
<reference evidence="3" key="1">
    <citation type="journal article" date="2019" name="Int. J. Syst. Evol. Microbiol.">
        <title>The Global Catalogue of Microorganisms (GCM) 10K type strain sequencing project: providing services to taxonomists for standard genome sequencing and annotation.</title>
        <authorList>
            <consortium name="The Broad Institute Genomics Platform"/>
            <consortium name="The Broad Institute Genome Sequencing Center for Infectious Disease"/>
            <person name="Wu L."/>
            <person name="Ma J."/>
        </authorList>
    </citation>
    <scope>NUCLEOTIDE SEQUENCE [LARGE SCALE GENOMIC DNA]</scope>
    <source>
        <strain evidence="3">JCM 16013</strain>
    </source>
</reference>
<dbReference type="Proteomes" id="UP001499854">
    <property type="component" value="Unassembled WGS sequence"/>
</dbReference>
<feature type="compositionally biased region" description="Pro residues" evidence="1">
    <location>
        <begin position="185"/>
        <end position="197"/>
    </location>
</feature>
<protein>
    <recommendedName>
        <fullName evidence="4">WXG100 family type VII secretion target</fullName>
    </recommendedName>
</protein>
<gene>
    <name evidence="2" type="ORF">GCM10009838_68450</name>
</gene>
<keyword evidence="3" id="KW-1185">Reference proteome</keyword>
<accession>A0ABP5EAJ9</accession>
<feature type="compositionally biased region" description="Polar residues" evidence="1">
    <location>
        <begin position="126"/>
        <end position="137"/>
    </location>
</feature>
<evidence type="ECO:0000313" key="3">
    <source>
        <dbReference type="Proteomes" id="UP001499854"/>
    </source>
</evidence>